<evidence type="ECO:0000256" key="6">
    <source>
        <dbReference type="SAM" id="SignalP"/>
    </source>
</evidence>
<dbReference type="RefSeq" id="WP_117673261.1">
    <property type="nucleotide sequence ID" value="NZ_CABOGR010000020.1"/>
</dbReference>
<dbReference type="InterPro" id="IPR012944">
    <property type="entry name" value="SusD_RagB_dom"/>
</dbReference>
<reference evidence="9 10" key="1">
    <citation type="submission" date="2018-08" db="EMBL/GenBank/DDBJ databases">
        <title>A genome reference for cultivated species of the human gut microbiota.</title>
        <authorList>
            <person name="Zou Y."/>
            <person name="Xue W."/>
            <person name="Luo G."/>
        </authorList>
    </citation>
    <scope>NUCLEOTIDE SEQUENCE [LARGE SCALE GENOMIC DNA]</scope>
    <source>
        <strain evidence="9 10">TF10-3AC</strain>
    </source>
</reference>
<evidence type="ECO:0000256" key="5">
    <source>
        <dbReference type="ARBA" id="ARBA00023237"/>
    </source>
</evidence>
<keyword evidence="10" id="KW-1185">Reference proteome</keyword>
<dbReference type="Proteomes" id="UP000260862">
    <property type="component" value="Unassembled WGS sequence"/>
</dbReference>
<feature type="domain" description="RagB/SusD" evidence="7">
    <location>
        <begin position="372"/>
        <end position="491"/>
    </location>
</feature>
<keyword evidence="4" id="KW-0472">Membrane</keyword>
<dbReference type="GO" id="GO:0009279">
    <property type="term" value="C:cell outer membrane"/>
    <property type="evidence" value="ECO:0007669"/>
    <property type="project" value="UniProtKB-SubCell"/>
</dbReference>
<dbReference type="Pfam" id="PF14322">
    <property type="entry name" value="SusD-like_3"/>
    <property type="match status" value="1"/>
</dbReference>
<dbReference type="EMBL" id="QSQT01000020">
    <property type="protein sequence ID" value="RGK54026.1"/>
    <property type="molecule type" value="Genomic_DNA"/>
</dbReference>
<sequence length="504" mass="58070">MRNFKIYLLGVAAMLFSTSCLDKDPTHAILADQSITTVEEANQAVMGIYSDFMSRYLYSGNLTLLPDIQSDLVYAVNGYSNAYGDIWRWNINPTNADIEAVYGSLYKVIGDCNFFFEQVAKWENNIVDDDAYEKLEAYKGEVHFARALAYSELIKCFCKAYDPATAKDELGVVLVSSYSNPGEMKRASLYDSYQFVLDDLTKAYDYMEPEEGTTLVASDYYDSPYFNEFTVQALMARVYLYMQDWDNAIKYSSELIDSDLYMLSSATTVYTNDMSYYDYMWKYDASTETIWKVGFLPTSYGGKLGQVFLNFDEISYRPDYVPGQAALNTYEGNDLRYVSFFQDMPTGYAHGLVWPLLVKYYGNMEFVSNYRIYHVNMPKVFRLSEQYLIRAEAYCQKEDFAKASADISTLRQARYQTYGSATLTSENWLDEIDKERLRELFMEGFRLQDLKRWGKGFERKPQEQSVRDGSSLKIEAGNPLFVWPIPQHELDLPGSAIEPNESNK</sequence>
<keyword evidence="3 6" id="KW-0732">Signal</keyword>
<comment type="similarity">
    <text evidence="2">Belongs to the SusD family.</text>
</comment>
<keyword evidence="5" id="KW-0998">Cell outer membrane</keyword>
<feature type="signal peptide" evidence="6">
    <location>
        <begin position="1"/>
        <end position="22"/>
    </location>
</feature>
<evidence type="ECO:0000313" key="9">
    <source>
        <dbReference type="EMBL" id="RGK54026.1"/>
    </source>
</evidence>
<feature type="chain" id="PRO_5017678411" evidence="6">
    <location>
        <begin position="23"/>
        <end position="504"/>
    </location>
</feature>
<name>A0A3E4MXD2_9BACT</name>
<dbReference type="AlphaFoldDB" id="A0A3E4MXD2"/>
<dbReference type="PROSITE" id="PS51257">
    <property type="entry name" value="PROKAR_LIPOPROTEIN"/>
    <property type="match status" value="1"/>
</dbReference>
<proteinExistence type="inferred from homology"/>
<dbReference type="Pfam" id="PF07980">
    <property type="entry name" value="SusD_RagB"/>
    <property type="match status" value="1"/>
</dbReference>
<evidence type="ECO:0000256" key="4">
    <source>
        <dbReference type="ARBA" id="ARBA00023136"/>
    </source>
</evidence>
<evidence type="ECO:0000256" key="3">
    <source>
        <dbReference type="ARBA" id="ARBA00022729"/>
    </source>
</evidence>
<dbReference type="SUPFAM" id="SSF48452">
    <property type="entry name" value="TPR-like"/>
    <property type="match status" value="1"/>
</dbReference>
<protein>
    <submittedName>
        <fullName evidence="9">RagB/SusD family nutrient uptake outer membrane protein</fullName>
    </submittedName>
</protein>
<dbReference type="InterPro" id="IPR033985">
    <property type="entry name" value="SusD-like_N"/>
</dbReference>
<evidence type="ECO:0000313" key="10">
    <source>
        <dbReference type="Proteomes" id="UP000260862"/>
    </source>
</evidence>
<evidence type="ECO:0000259" key="8">
    <source>
        <dbReference type="Pfam" id="PF14322"/>
    </source>
</evidence>
<accession>A0A3E4MXD2</accession>
<evidence type="ECO:0000256" key="2">
    <source>
        <dbReference type="ARBA" id="ARBA00006275"/>
    </source>
</evidence>
<comment type="caution">
    <text evidence="9">The sequence shown here is derived from an EMBL/GenBank/DDBJ whole genome shotgun (WGS) entry which is preliminary data.</text>
</comment>
<gene>
    <name evidence="9" type="ORF">DXD04_11130</name>
</gene>
<feature type="domain" description="SusD-like N-terminal" evidence="8">
    <location>
        <begin position="78"/>
        <end position="240"/>
    </location>
</feature>
<organism evidence="9 10">
    <name type="scientific">Phocaeicola plebeius</name>
    <dbReference type="NCBI Taxonomy" id="310297"/>
    <lineage>
        <taxon>Bacteria</taxon>
        <taxon>Pseudomonadati</taxon>
        <taxon>Bacteroidota</taxon>
        <taxon>Bacteroidia</taxon>
        <taxon>Bacteroidales</taxon>
        <taxon>Bacteroidaceae</taxon>
        <taxon>Phocaeicola</taxon>
    </lineage>
</organism>
<evidence type="ECO:0000256" key="1">
    <source>
        <dbReference type="ARBA" id="ARBA00004442"/>
    </source>
</evidence>
<dbReference type="Gene3D" id="1.25.40.390">
    <property type="match status" value="1"/>
</dbReference>
<dbReference type="InterPro" id="IPR011990">
    <property type="entry name" value="TPR-like_helical_dom_sf"/>
</dbReference>
<comment type="subcellular location">
    <subcellularLocation>
        <location evidence="1">Cell outer membrane</location>
    </subcellularLocation>
</comment>
<evidence type="ECO:0000259" key="7">
    <source>
        <dbReference type="Pfam" id="PF07980"/>
    </source>
</evidence>